<keyword evidence="1" id="KW-0812">Transmembrane</keyword>
<dbReference type="PANTHER" id="PTHR36434">
    <property type="entry name" value="MEMBRANE PROTEASE YUGP-RELATED"/>
    <property type="match status" value="1"/>
</dbReference>
<keyword evidence="1" id="KW-1133">Transmembrane helix</keyword>
<keyword evidence="3" id="KW-1185">Reference proteome</keyword>
<feature type="transmembrane region" description="Helical" evidence="1">
    <location>
        <begin position="146"/>
        <end position="165"/>
    </location>
</feature>
<evidence type="ECO:0000313" key="2">
    <source>
        <dbReference type="EMBL" id="SNB68069.1"/>
    </source>
</evidence>
<keyword evidence="1" id="KW-0472">Membrane</keyword>
<evidence type="ECO:0008006" key="4">
    <source>
        <dbReference type="Google" id="ProtNLM"/>
    </source>
</evidence>
<evidence type="ECO:0000256" key="1">
    <source>
        <dbReference type="SAM" id="Phobius"/>
    </source>
</evidence>
<dbReference type="AlphaFoldDB" id="A0A212R7E9"/>
<feature type="transmembrane region" description="Helical" evidence="1">
    <location>
        <begin position="119"/>
        <end position="140"/>
    </location>
</feature>
<reference evidence="3" key="1">
    <citation type="submission" date="2017-06" db="EMBL/GenBank/DDBJ databases">
        <authorList>
            <person name="Varghese N."/>
            <person name="Submissions S."/>
        </authorList>
    </citation>
    <scope>NUCLEOTIDE SEQUENCE [LARGE SCALE GENOMIC DNA]</scope>
    <source>
        <strain evidence="3">JAD2</strain>
    </source>
</reference>
<sequence length="231" mass="24999">MLFWWDPLYFLFAMPALLLGLYAQAKVQAAYNRWLRAPARLTGLEAAQRLLQAAGLYAVRIEGTPGHLTDHYDPSSKVLRLSPSVAGVPSVASLAVAAHEIGHALQDAEGYWGLRARAALVPAVNFGSWLGPILFLIGFLMQSPTLVWAGVLFFSAAALFALVTLPVELDASRRALALLESSGLLWTPEERAGAREVLRAAALTYVAALAQALSTLAYYAFLAMGMRRSEE</sequence>
<protein>
    <recommendedName>
        <fullName evidence="4">Zinc metallopeptidase</fullName>
    </recommendedName>
</protein>
<proteinExistence type="predicted"/>
<dbReference type="Pfam" id="PF04298">
    <property type="entry name" value="Zn_peptidase_2"/>
    <property type="match status" value="1"/>
</dbReference>
<dbReference type="EMBL" id="FYEK01000035">
    <property type="protein sequence ID" value="SNB68069.1"/>
    <property type="molecule type" value="Genomic_DNA"/>
</dbReference>
<accession>A0A212R7E9</accession>
<feature type="transmembrane region" description="Helical" evidence="1">
    <location>
        <begin position="200"/>
        <end position="221"/>
    </location>
</feature>
<dbReference type="PANTHER" id="PTHR36434:SF1">
    <property type="entry name" value="MEMBRANE PROTEASE YUGP-RELATED"/>
    <property type="match status" value="1"/>
</dbReference>
<name>A0A212R7E9_9CHLR</name>
<dbReference type="InterPro" id="IPR007395">
    <property type="entry name" value="Zn_peptidase_2"/>
</dbReference>
<organism evidence="2 3">
    <name type="scientific">Thermoflexus hugenholtzii JAD2</name>
    <dbReference type="NCBI Taxonomy" id="877466"/>
    <lineage>
        <taxon>Bacteria</taxon>
        <taxon>Bacillati</taxon>
        <taxon>Chloroflexota</taxon>
        <taxon>Thermoflexia</taxon>
        <taxon>Thermoflexales</taxon>
        <taxon>Thermoflexaceae</taxon>
        <taxon>Thermoflexus</taxon>
    </lineage>
</organism>
<evidence type="ECO:0000313" key="3">
    <source>
        <dbReference type="Proteomes" id="UP000197025"/>
    </source>
</evidence>
<dbReference type="RefSeq" id="WP_200808158.1">
    <property type="nucleotide sequence ID" value="NZ_FYEK01000035.1"/>
</dbReference>
<gene>
    <name evidence="2" type="ORF">SAMN02746019_00002390</name>
</gene>
<dbReference type="Proteomes" id="UP000197025">
    <property type="component" value="Unassembled WGS sequence"/>
</dbReference>
<dbReference type="FunCoup" id="A0A212R7E9">
    <property type="interactions" value="4"/>
</dbReference>
<dbReference type="InParanoid" id="A0A212R7E9"/>